<organism evidence="2 3">
    <name type="scientific">Fodinicurvata halophila</name>
    <dbReference type="NCBI Taxonomy" id="1419723"/>
    <lineage>
        <taxon>Bacteria</taxon>
        <taxon>Pseudomonadati</taxon>
        <taxon>Pseudomonadota</taxon>
        <taxon>Alphaproteobacteria</taxon>
        <taxon>Rhodospirillales</taxon>
        <taxon>Rhodovibrionaceae</taxon>
        <taxon>Fodinicurvata</taxon>
    </lineage>
</organism>
<dbReference type="RefSeq" id="WP_382421130.1">
    <property type="nucleotide sequence ID" value="NZ_JBHSCW010000002.1"/>
</dbReference>
<protein>
    <submittedName>
        <fullName evidence="2">Diacylglycerol kinase family protein</fullName>
    </submittedName>
</protein>
<reference evidence="3" key="1">
    <citation type="journal article" date="2019" name="Int. J. Syst. Evol. Microbiol.">
        <title>The Global Catalogue of Microorganisms (GCM) 10K type strain sequencing project: providing services to taxonomists for standard genome sequencing and annotation.</title>
        <authorList>
            <consortium name="The Broad Institute Genomics Platform"/>
            <consortium name="The Broad Institute Genome Sequencing Center for Infectious Disease"/>
            <person name="Wu L."/>
            <person name="Ma J."/>
        </authorList>
    </citation>
    <scope>NUCLEOTIDE SEQUENCE [LARGE SCALE GENOMIC DNA]</scope>
    <source>
        <strain evidence="3">CECT 8472</strain>
    </source>
</reference>
<comment type="caution">
    <text evidence="2">The sequence shown here is derived from an EMBL/GenBank/DDBJ whole genome shotgun (WGS) entry which is preliminary data.</text>
</comment>
<dbReference type="InterPro" id="IPR017438">
    <property type="entry name" value="ATP-NAD_kinase_N"/>
</dbReference>
<dbReference type="InterPro" id="IPR001206">
    <property type="entry name" value="Diacylglycerol_kinase_cat_dom"/>
</dbReference>
<dbReference type="SUPFAM" id="SSF111331">
    <property type="entry name" value="NAD kinase/diacylglycerol kinase-like"/>
    <property type="match status" value="1"/>
</dbReference>
<dbReference type="Gene3D" id="3.40.50.10330">
    <property type="entry name" value="Probable inorganic polyphosphate/atp-NAD kinase, domain 1"/>
    <property type="match status" value="1"/>
</dbReference>
<accession>A0ABV8UIQ0</accession>
<evidence type="ECO:0000313" key="3">
    <source>
        <dbReference type="Proteomes" id="UP001595799"/>
    </source>
</evidence>
<dbReference type="Proteomes" id="UP001595799">
    <property type="component" value="Unassembled WGS sequence"/>
</dbReference>
<sequence length="319" mass="34875">MTPGLVSNPLSQQNKQGMDRLEAVAGDFPGLHHERLGNIQDLPAALDRLAEAGVNLLILNGGDGTVQAAMTEVLERRPWGETPPVFALLQGGMTNMTAIDVGLRGRPAKALARLRDRLADDTLDPVLRRRRILRLEGALDAAPQRGMFFGAAAIYQAIQLCRTKVHPLNIEADWAAGLTLARLLAGWVFGGKSRNEIHGETIATAIDGAPADTRHELLAIATTLDRLVLGSQPFWNQNGKPLRYTAICHPPQSLLRHSLKVLYGGNERRLPEACYRSCGAEALELTLEGPFTLDGQFHEPDPQRPLRLSAPDHLDFVRL</sequence>
<dbReference type="Pfam" id="PF00781">
    <property type="entry name" value="DAGK_cat"/>
    <property type="match status" value="1"/>
</dbReference>
<keyword evidence="3" id="KW-1185">Reference proteome</keyword>
<evidence type="ECO:0000313" key="2">
    <source>
        <dbReference type="EMBL" id="MFC4350790.1"/>
    </source>
</evidence>
<feature type="domain" description="DAGKc" evidence="1">
    <location>
        <begin position="40"/>
        <end position="117"/>
    </location>
</feature>
<keyword evidence="2" id="KW-0808">Transferase</keyword>
<dbReference type="InterPro" id="IPR016064">
    <property type="entry name" value="NAD/diacylglycerol_kinase_sf"/>
</dbReference>
<dbReference type="GO" id="GO:0016301">
    <property type="term" value="F:kinase activity"/>
    <property type="evidence" value="ECO:0007669"/>
    <property type="project" value="UniProtKB-KW"/>
</dbReference>
<gene>
    <name evidence="2" type="ORF">ACFOW6_04450</name>
</gene>
<name>A0ABV8UIQ0_9PROT</name>
<dbReference type="EMBL" id="JBHSCW010000002">
    <property type="protein sequence ID" value="MFC4350790.1"/>
    <property type="molecule type" value="Genomic_DNA"/>
</dbReference>
<keyword evidence="2" id="KW-0418">Kinase</keyword>
<evidence type="ECO:0000259" key="1">
    <source>
        <dbReference type="Pfam" id="PF00781"/>
    </source>
</evidence>
<proteinExistence type="predicted"/>